<keyword evidence="2" id="KW-0560">Oxidoreductase</keyword>
<evidence type="ECO:0000313" key="2">
    <source>
        <dbReference type="EMBL" id="SDH71545.1"/>
    </source>
</evidence>
<sequence length="340" mass="35215">MTTPRISLFLVPAALGDPATEYASALAAAERAEALGLDGFWIAEGQLSGIATPSGLAFLAAATQRTRTIRLGTAVIPLAFSGPLQVAQTAAQVDWLADHRLELGVGKSNGGGFSAQAFAAHGLDEHDREAVYADALARLRDLLEGGGLPDDVGIYPATGTLRRRIWQATSSVATAIATGRAGDGLLLHRVVPGVPGADVGGVQRTLVDAYLDALPDGIEPRIGVSRVVVAADSREDALAAIDDDRARRPHLLADGRSVGQYVDDANLHVGTPDDVVRSLLADPAASAATDVLATTVLDPAGDAFARSLELLGTRVAPLLRSTLADARRVTPQAIIASILR</sequence>
<dbReference type="Pfam" id="PF00296">
    <property type="entry name" value="Bac_luciferase"/>
    <property type="match status" value="1"/>
</dbReference>
<dbReference type="InterPro" id="IPR011251">
    <property type="entry name" value="Luciferase-like_dom"/>
</dbReference>
<dbReference type="GO" id="GO:0016705">
    <property type="term" value="F:oxidoreductase activity, acting on paired donors, with incorporation or reduction of molecular oxygen"/>
    <property type="evidence" value="ECO:0007669"/>
    <property type="project" value="InterPro"/>
</dbReference>
<dbReference type="InterPro" id="IPR050766">
    <property type="entry name" value="Bact_Lucif_Oxidored"/>
</dbReference>
<name>A0A1G8ENU7_9MICO</name>
<dbReference type="GO" id="GO:0004497">
    <property type="term" value="F:monooxygenase activity"/>
    <property type="evidence" value="ECO:0007669"/>
    <property type="project" value="UniProtKB-KW"/>
</dbReference>
<protein>
    <submittedName>
        <fullName evidence="2">Flavin-dependent oxidoreductase, luciferase family (Includes alkanesulfonate monooxygenase SsuD and methylene tetrahydromethanopterin reductase)</fullName>
    </submittedName>
</protein>
<feature type="domain" description="Luciferase-like" evidence="1">
    <location>
        <begin position="13"/>
        <end position="245"/>
    </location>
</feature>
<dbReference type="OrthoDB" id="7903015at2"/>
<dbReference type="GO" id="GO:0005829">
    <property type="term" value="C:cytosol"/>
    <property type="evidence" value="ECO:0007669"/>
    <property type="project" value="TreeGrafter"/>
</dbReference>
<dbReference type="STRING" id="399736.SAMN04489720_2127"/>
<dbReference type="InterPro" id="IPR036661">
    <property type="entry name" value="Luciferase-like_sf"/>
</dbReference>
<dbReference type="Proteomes" id="UP000198822">
    <property type="component" value="Chromosome I"/>
</dbReference>
<dbReference type="PANTHER" id="PTHR30137:SF15">
    <property type="entry name" value="BLL6902 PROTEIN"/>
    <property type="match status" value="1"/>
</dbReference>
<dbReference type="Gene3D" id="3.20.20.30">
    <property type="entry name" value="Luciferase-like domain"/>
    <property type="match status" value="1"/>
</dbReference>
<evidence type="ECO:0000313" key="3">
    <source>
        <dbReference type="Proteomes" id="UP000198822"/>
    </source>
</evidence>
<keyword evidence="2" id="KW-0503">Monooxygenase</keyword>
<gene>
    <name evidence="2" type="ORF">SAMN04489720_2127</name>
</gene>
<dbReference type="PANTHER" id="PTHR30137">
    <property type="entry name" value="LUCIFERASE-LIKE MONOOXYGENASE"/>
    <property type="match status" value="1"/>
</dbReference>
<organism evidence="2 3">
    <name type="scientific">Agrococcus jejuensis</name>
    <dbReference type="NCBI Taxonomy" id="399736"/>
    <lineage>
        <taxon>Bacteria</taxon>
        <taxon>Bacillati</taxon>
        <taxon>Actinomycetota</taxon>
        <taxon>Actinomycetes</taxon>
        <taxon>Micrococcales</taxon>
        <taxon>Microbacteriaceae</taxon>
        <taxon>Agrococcus</taxon>
    </lineage>
</organism>
<dbReference type="RefSeq" id="WP_157674795.1">
    <property type="nucleotide sequence ID" value="NZ_LT629695.1"/>
</dbReference>
<dbReference type="SUPFAM" id="SSF51679">
    <property type="entry name" value="Bacterial luciferase-like"/>
    <property type="match status" value="1"/>
</dbReference>
<evidence type="ECO:0000259" key="1">
    <source>
        <dbReference type="Pfam" id="PF00296"/>
    </source>
</evidence>
<proteinExistence type="predicted"/>
<accession>A0A1G8ENU7</accession>
<keyword evidence="3" id="KW-1185">Reference proteome</keyword>
<dbReference type="AlphaFoldDB" id="A0A1G8ENU7"/>
<reference evidence="3" key="1">
    <citation type="submission" date="2016-10" db="EMBL/GenBank/DDBJ databases">
        <authorList>
            <person name="Varghese N."/>
            <person name="Submissions S."/>
        </authorList>
    </citation>
    <scope>NUCLEOTIDE SEQUENCE [LARGE SCALE GENOMIC DNA]</scope>
    <source>
        <strain evidence="3">DSM 22002</strain>
    </source>
</reference>
<dbReference type="EMBL" id="LT629695">
    <property type="protein sequence ID" value="SDH71545.1"/>
    <property type="molecule type" value="Genomic_DNA"/>
</dbReference>